<protein>
    <submittedName>
        <fullName evidence="2">Rhodanese-like domain protein</fullName>
    </submittedName>
</protein>
<evidence type="ECO:0000313" key="2">
    <source>
        <dbReference type="EMBL" id="KUG29453.1"/>
    </source>
</evidence>
<dbReference type="Pfam" id="PF01206">
    <property type="entry name" value="TusA"/>
    <property type="match status" value="1"/>
</dbReference>
<dbReference type="PANTHER" id="PTHR33279">
    <property type="entry name" value="SULFUR CARRIER PROTEIN YEDF-RELATED"/>
    <property type="match status" value="1"/>
</dbReference>
<gene>
    <name evidence="2" type="ORF">ASZ90_000653</name>
</gene>
<dbReference type="InterPro" id="IPR036868">
    <property type="entry name" value="TusA-like_sf"/>
</dbReference>
<dbReference type="CDD" id="cd00291">
    <property type="entry name" value="SirA_YedF_YeeD"/>
    <property type="match status" value="1"/>
</dbReference>
<evidence type="ECO:0000259" key="1">
    <source>
        <dbReference type="Pfam" id="PF01206"/>
    </source>
</evidence>
<feature type="domain" description="UPF0033" evidence="1">
    <location>
        <begin position="16"/>
        <end position="81"/>
    </location>
</feature>
<dbReference type="AlphaFoldDB" id="A0A0W8G8L7"/>
<proteinExistence type="predicted"/>
<dbReference type="EMBL" id="LNQE01000082">
    <property type="protein sequence ID" value="KUG29453.1"/>
    <property type="molecule type" value="Genomic_DNA"/>
</dbReference>
<reference evidence="2" key="1">
    <citation type="journal article" date="2015" name="Proc. Natl. Acad. Sci. U.S.A.">
        <title>Networks of energetic and metabolic interactions define dynamics in microbial communities.</title>
        <authorList>
            <person name="Embree M."/>
            <person name="Liu J.K."/>
            <person name="Al-Bassam M.M."/>
            <person name="Zengler K."/>
        </authorList>
    </citation>
    <scope>NUCLEOTIDE SEQUENCE</scope>
</reference>
<comment type="caution">
    <text evidence="2">The sequence shown here is derived from an EMBL/GenBank/DDBJ whole genome shotgun (WGS) entry which is preliminary data.</text>
</comment>
<name>A0A0W8G8L7_9ZZZZ</name>
<dbReference type="PANTHER" id="PTHR33279:SF2">
    <property type="entry name" value="SULFUR CARRIER PROTEIN TUSA"/>
    <property type="match status" value="1"/>
</dbReference>
<dbReference type="Gene3D" id="3.30.110.40">
    <property type="entry name" value="TusA-like domain"/>
    <property type="match status" value="1"/>
</dbReference>
<dbReference type="InterPro" id="IPR001455">
    <property type="entry name" value="TusA-like"/>
</dbReference>
<sequence length="84" mass="8977">MSDLDLSSVQVASIADARGSACPGPLLEAKKGIGKVKVGEVLEIYSNDSGTRTDIPAWAGKVGHEYLGMVTAEGYDKHFVRRKK</sequence>
<dbReference type="SUPFAM" id="SSF64307">
    <property type="entry name" value="SirA-like"/>
    <property type="match status" value="1"/>
</dbReference>
<accession>A0A0W8G8L7</accession>
<organism evidence="2">
    <name type="scientific">hydrocarbon metagenome</name>
    <dbReference type="NCBI Taxonomy" id="938273"/>
    <lineage>
        <taxon>unclassified sequences</taxon>
        <taxon>metagenomes</taxon>
        <taxon>ecological metagenomes</taxon>
    </lineage>
</organism>